<reference evidence="9 10" key="1">
    <citation type="submission" date="2021-05" db="EMBL/GenBank/DDBJ databases">
        <title>A Polyphasic approach of four new species of the genus Ohtaekwangia: Ohtaekwangia histidinii sp. nov., Ohtaekwangia cretensis sp. nov., Ohtaekwangia indiensis sp. nov., Ohtaekwangia reichenbachii sp. nov. from diverse environment.</title>
        <authorList>
            <person name="Octaviana S."/>
        </authorList>
    </citation>
    <scope>NUCLEOTIDE SEQUENCE [LARGE SCALE GENOMIC DNA]</scope>
    <source>
        <strain evidence="9 10">PWU20</strain>
    </source>
</reference>
<accession>A0ABS5VRX5</accession>
<sequence length="787" mass="88387">MLKNYLKIAFRNIQKNAVYSFINIFGLTVGIACSILILLWVHDEVSYDKFHSNIDRLHQVWINAVFDGKVNTWNSVPLPTEEGLRQTDSNIRRAATTDWGGDHLLTVGETRFNKKGYFATEEFLEMFQFPLLKGNATQVLDDPYSIVLTESAAKSLFHDEDPINQIVRVDNAYDLKVTGILKDIPSNSSLEFDCIIPFGIYEKQDWVKNTKENWGNYSFQVFVELQPNASETSVENNIRDLLIKKGQTDIKREFFLHPMERWRLHSNFENGKESGGMIEYVNMFTLIAVFILIIACINFMNLATARSERRAREVGVRKSVGSHRKDLIFQFLGESILISLFAFAAAVLLCELVLPFYNTLVDKRLDIDYTSGVFWVAGLGLTFITGILAGSYPAFYLSSFNVARVLKGKIQVGKSGSTPRKVLVVLQFVFSMTLIVCSIVIQQQISHVKSRSIGYNRENLITIDYTTEIGKNYEVIKEELLGSGVVESVTKSNSPITSIYSNNFLSWPGKPEDQKVIFTTIATEYDYTKTMGIKMLDGRDFSKDFPADSTAIIINKAALDIMALKEPIGTTVELWGGKRQIIGIVDNVLMGSLFREVSPMFMVLDPSWSSAVTVRLGKTNDIQASIKKVEDIFKKYNSAYPFEYSFVDVEFAKKFSTINMISNLGAIFTFLAICITGLGLFGLAAFTAEQRTKEVGIRKVLGASVSNLILLISKEFSLLVIIAFIVSAPFAWWGSKVLLEQYQYKIGFPVWVIPVSGAISLLFALFIVSTQAFKAATSNPVKSLRSE</sequence>
<feature type="domain" description="MacB-like periplasmic core" evidence="8">
    <location>
        <begin position="20"/>
        <end position="240"/>
    </location>
</feature>
<evidence type="ECO:0000256" key="3">
    <source>
        <dbReference type="ARBA" id="ARBA00022692"/>
    </source>
</evidence>
<feature type="transmembrane region" description="Helical" evidence="6">
    <location>
        <begin position="664"/>
        <end position="687"/>
    </location>
</feature>
<organism evidence="9 10">
    <name type="scientific">Chryseosolibacter indicus</name>
    <dbReference type="NCBI Taxonomy" id="2782351"/>
    <lineage>
        <taxon>Bacteria</taxon>
        <taxon>Pseudomonadati</taxon>
        <taxon>Bacteroidota</taxon>
        <taxon>Cytophagia</taxon>
        <taxon>Cytophagales</taxon>
        <taxon>Chryseotaleaceae</taxon>
        <taxon>Chryseosolibacter</taxon>
    </lineage>
</organism>
<keyword evidence="10" id="KW-1185">Reference proteome</keyword>
<evidence type="ECO:0000313" key="10">
    <source>
        <dbReference type="Proteomes" id="UP000772618"/>
    </source>
</evidence>
<comment type="caution">
    <text evidence="9">The sequence shown here is derived from an EMBL/GenBank/DDBJ whole genome shotgun (WGS) entry which is preliminary data.</text>
</comment>
<feature type="transmembrane region" description="Helical" evidence="6">
    <location>
        <begin position="327"/>
        <end position="354"/>
    </location>
</feature>
<evidence type="ECO:0000256" key="5">
    <source>
        <dbReference type="ARBA" id="ARBA00023136"/>
    </source>
</evidence>
<evidence type="ECO:0000259" key="8">
    <source>
        <dbReference type="Pfam" id="PF12704"/>
    </source>
</evidence>
<proteinExistence type="predicted"/>
<dbReference type="InterPro" id="IPR050250">
    <property type="entry name" value="Macrolide_Exporter_MacB"/>
</dbReference>
<dbReference type="RefSeq" id="WP_254153497.1">
    <property type="nucleotide sequence ID" value="NZ_JAHESD010000016.1"/>
</dbReference>
<dbReference type="Proteomes" id="UP000772618">
    <property type="component" value="Unassembled WGS sequence"/>
</dbReference>
<evidence type="ECO:0000313" key="9">
    <source>
        <dbReference type="EMBL" id="MBT1703537.1"/>
    </source>
</evidence>
<feature type="transmembrane region" description="Helical" evidence="6">
    <location>
        <begin position="280"/>
        <end position="302"/>
    </location>
</feature>
<evidence type="ECO:0000256" key="1">
    <source>
        <dbReference type="ARBA" id="ARBA00004651"/>
    </source>
</evidence>
<name>A0ABS5VRX5_9BACT</name>
<gene>
    <name evidence="9" type="ORF">KK060_09620</name>
</gene>
<feature type="transmembrane region" description="Helical" evidence="6">
    <location>
        <begin position="21"/>
        <end position="41"/>
    </location>
</feature>
<feature type="domain" description="ABC3 transporter permease C-terminal" evidence="7">
    <location>
        <begin position="286"/>
        <end position="400"/>
    </location>
</feature>
<dbReference type="EMBL" id="JAHESD010000016">
    <property type="protein sequence ID" value="MBT1703537.1"/>
    <property type="molecule type" value="Genomic_DNA"/>
</dbReference>
<keyword evidence="3 6" id="KW-0812">Transmembrane</keyword>
<evidence type="ECO:0000256" key="6">
    <source>
        <dbReference type="SAM" id="Phobius"/>
    </source>
</evidence>
<evidence type="ECO:0000256" key="2">
    <source>
        <dbReference type="ARBA" id="ARBA00022475"/>
    </source>
</evidence>
<feature type="transmembrane region" description="Helical" evidence="6">
    <location>
        <begin position="374"/>
        <end position="402"/>
    </location>
</feature>
<evidence type="ECO:0000256" key="4">
    <source>
        <dbReference type="ARBA" id="ARBA00022989"/>
    </source>
</evidence>
<keyword evidence="5 6" id="KW-0472">Membrane</keyword>
<dbReference type="InterPro" id="IPR003838">
    <property type="entry name" value="ABC3_permease_C"/>
</dbReference>
<dbReference type="Pfam" id="PF02687">
    <property type="entry name" value="FtsX"/>
    <property type="match status" value="2"/>
</dbReference>
<keyword evidence="2" id="KW-1003">Cell membrane</keyword>
<protein>
    <submittedName>
        <fullName evidence="9">ABC transporter permease</fullName>
    </submittedName>
</protein>
<feature type="transmembrane region" description="Helical" evidence="6">
    <location>
        <begin position="708"/>
        <end position="734"/>
    </location>
</feature>
<dbReference type="PANTHER" id="PTHR30572:SF18">
    <property type="entry name" value="ABC-TYPE MACROLIDE FAMILY EXPORT SYSTEM PERMEASE COMPONENT 2"/>
    <property type="match status" value="1"/>
</dbReference>
<feature type="transmembrane region" description="Helical" evidence="6">
    <location>
        <begin position="746"/>
        <end position="768"/>
    </location>
</feature>
<dbReference type="PANTHER" id="PTHR30572">
    <property type="entry name" value="MEMBRANE COMPONENT OF TRANSPORTER-RELATED"/>
    <property type="match status" value="1"/>
</dbReference>
<feature type="transmembrane region" description="Helical" evidence="6">
    <location>
        <begin position="422"/>
        <end position="441"/>
    </location>
</feature>
<dbReference type="InterPro" id="IPR025857">
    <property type="entry name" value="MacB_PCD"/>
</dbReference>
<comment type="subcellular location">
    <subcellularLocation>
        <location evidence="1">Cell membrane</location>
        <topology evidence="1">Multi-pass membrane protein</topology>
    </subcellularLocation>
</comment>
<evidence type="ECO:0000259" key="7">
    <source>
        <dbReference type="Pfam" id="PF02687"/>
    </source>
</evidence>
<dbReference type="PROSITE" id="PS51257">
    <property type="entry name" value="PROKAR_LIPOPROTEIN"/>
    <property type="match status" value="1"/>
</dbReference>
<dbReference type="Pfam" id="PF12704">
    <property type="entry name" value="MacB_PCD"/>
    <property type="match status" value="1"/>
</dbReference>
<keyword evidence="4 6" id="KW-1133">Transmembrane helix</keyword>
<feature type="domain" description="ABC3 transporter permease C-terminal" evidence="7">
    <location>
        <begin position="667"/>
        <end position="780"/>
    </location>
</feature>